<evidence type="ECO:0000313" key="3">
    <source>
        <dbReference type="Proteomes" id="UP001203212"/>
    </source>
</evidence>
<evidence type="ECO:0000256" key="1">
    <source>
        <dbReference type="SAM" id="SignalP"/>
    </source>
</evidence>
<name>A0ABT0L5B3_9GAMM</name>
<dbReference type="SUPFAM" id="SSF49464">
    <property type="entry name" value="Carboxypeptidase regulatory domain-like"/>
    <property type="match status" value="1"/>
</dbReference>
<comment type="caution">
    <text evidence="2">The sequence shown here is derived from an EMBL/GenBank/DDBJ whole genome shotgun (WGS) entry which is preliminary data.</text>
</comment>
<proteinExistence type="predicted"/>
<feature type="signal peptide" evidence="1">
    <location>
        <begin position="1"/>
        <end position="22"/>
    </location>
</feature>
<dbReference type="Proteomes" id="UP001203212">
    <property type="component" value="Unassembled WGS sequence"/>
</dbReference>
<gene>
    <name evidence="2" type="ORF">L2689_15355</name>
</gene>
<feature type="chain" id="PRO_5045169598" evidence="1">
    <location>
        <begin position="23"/>
        <end position="759"/>
    </location>
</feature>
<reference evidence="2 3" key="1">
    <citation type="submission" date="2022-01" db="EMBL/GenBank/DDBJ databases">
        <title>Whole genome-based taxonomy of the Shewanellaceae.</title>
        <authorList>
            <person name="Martin-Rodriguez A.J."/>
        </authorList>
    </citation>
    <scope>NUCLEOTIDE SEQUENCE [LARGE SCALE GENOMIC DNA]</scope>
    <source>
        <strain evidence="2 3">JCM 17801</strain>
    </source>
</reference>
<dbReference type="EMBL" id="JAKILK010000012">
    <property type="protein sequence ID" value="MCL1118610.1"/>
    <property type="molecule type" value="Genomic_DNA"/>
</dbReference>
<protein>
    <submittedName>
        <fullName evidence="2">Carboxypeptidase-like regulatory domain-containing protein</fullName>
    </submittedName>
</protein>
<dbReference type="InterPro" id="IPR008969">
    <property type="entry name" value="CarboxyPept-like_regulatory"/>
</dbReference>
<keyword evidence="3" id="KW-1185">Reference proteome</keyword>
<dbReference type="InterPro" id="IPR013783">
    <property type="entry name" value="Ig-like_fold"/>
</dbReference>
<accession>A0ABT0L5B3</accession>
<sequence length="759" mass="82990">MYLKIGAAIIALNLLFSPAAIADSAKITKAKYHQHQNELMVKGVIKPDKYHKSHHDKHTANSITIVDANNPSFIVAQLQERREFKAKIGAQELGYIPCEVGVIVNDDIDSMTTAYVHKAPELCGGYSATITGLVTDEPIPFSTVSVTLNGQRFTTVADANGAYSLDILTTNIDQLLVVESSATQAGSGDEINFVNMVGSFEKVLSEADPVNVTNVTTASYVLAVEANGGIAPTTSAELQAAETAIDATQLFKLAAVIKLIVDNPSYSLPDGFDSVLDFISDETAVDSFVQATPAEDLDNAVAQILSDSNLVAGFNINDIPELYYVVDKAQPGYMSRSGSALEFNLSNNTGNTLGFQGNNGIAVNEAFTWQVDNGRLNIILSFPMQLEQLGFNIEDVTDNQAEIDAFYAGGGTENGFHYFSTELQRNYTRVVDGNLVDIVSVESRSEIVTPDILLLDGSTLTIALPKYAFNTTNQTLRSSSDVTPIPFDGVCSSGATCVQGDWGGIYHYSEGKRAYDDFIFPESAYAELITFSASNQTSGAISLVDANWMVDGEGKLVITYANGMVQTNQIIDQSGIEFGVFSTFDNGVDRFATYNIWVKGQSGFTLDANYLTHVTDSQFWAGEINAWIPSLYDEFGYLEPGQLWGWDFSTTDVTNTFGVAWSAPDANGLSSMEFGENAPVSYSVTPDYVIIERSVFAKRYWYPVASTTINGERMFYIIEREERNAELWFGGEPGFNTYIPSRMNIERERDKNDYLNVVR</sequence>
<dbReference type="RefSeq" id="WP_188843517.1">
    <property type="nucleotide sequence ID" value="NZ_BMOT01000014.1"/>
</dbReference>
<organism evidence="2 3">
    <name type="scientific">Shewanella aestuarii</name>
    <dbReference type="NCBI Taxonomy" id="1028752"/>
    <lineage>
        <taxon>Bacteria</taxon>
        <taxon>Pseudomonadati</taxon>
        <taxon>Pseudomonadota</taxon>
        <taxon>Gammaproteobacteria</taxon>
        <taxon>Alteromonadales</taxon>
        <taxon>Shewanellaceae</taxon>
        <taxon>Shewanella</taxon>
    </lineage>
</organism>
<keyword evidence="1" id="KW-0732">Signal</keyword>
<dbReference type="Gene3D" id="2.60.40.10">
    <property type="entry name" value="Immunoglobulins"/>
    <property type="match status" value="1"/>
</dbReference>
<evidence type="ECO:0000313" key="2">
    <source>
        <dbReference type="EMBL" id="MCL1118610.1"/>
    </source>
</evidence>